<protein>
    <submittedName>
        <fullName evidence="1">Uncharacterized protein</fullName>
    </submittedName>
</protein>
<gene>
    <name evidence="1" type="ORF">RRG08_000082</name>
</gene>
<sequence>MRRRRSYINKYLLAVTGSNPGLDARSIVVIAEAWDNGISPRDEPVRKPASFTTDHRLYQRTSIWKEDSIENKFSLCLVFKVTHPIDSISL</sequence>
<evidence type="ECO:0000313" key="1">
    <source>
        <dbReference type="EMBL" id="KAK3779612.1"/>
    </source>
</evidence>
<proteinExistence type="predicted"/>
<comment type="caution">
    <text evidence="1">The sequence shown here is derived from an EMBL/GenBank/DDBJ whole genome shotgun (WGS) entry which is preliminary data.</text>
</comment>
<reference evidence="1" key="1">
    <citation type="journal article" date="2023" name="G3 (Bethesda)">
        <title>A reference genome for the long-term kleptoplast-retaining sea slug Elysia crispata morphotype clarki.</title>
        <authorList>
            <person name="Eastman K.E."/>
            <person name="Pendleton A.L."/>
            <person name="Shaikh M.A."/>
            <person name="Suttiyut T."/>
            <person name="Ogas R."/>
            <person name="Tomko P."/>
            <person name="Gavelis G."/>
            <person name="Widhalm J.R."/>
            <person name="Wisecaver J.H."/>
        </authorList>
    </citation>
    <scope>NUCLEOTIDE SEQUENCE</scope>
    <source>
        <strain evidence="1">ECLA1</strain>
    </source>
</reference>
<dbReference type="EMBL" id="JAWDGP010002823">
    <property type="protein sequence ID" value="KAK3779612.1"/>
    <property type="molecule type" value="Genomic_DNA"/>
</dbReference>
<name>A0AAE1DR29_9GAST</name>
<accession>A0AAE1DR29</accession>
<organism evidence="1 2">
    <name type="scientific">Elysia crispata</name>
    <name type="common">lettuce slug</name>
    <dbReference type="NCBI Taxonomy" id="231223"/>
    <lineage>
        <taxon>Eukaryota</taxon>
        <taxon>Metazoa</taxon>
        <taxon>Spiralia</taxon>
        <taxon>Lophotrochozoa</taxon>
        <taxon>Mollusca</taxon>
        <taxon>Gastropoda</taxon>
        <taxon>Heterobranchia</taxon>
        <taxon>Euthyneura</taxon>
        <taxon>Panpulmonata</taxon>
        <taxon>Sacoglossa</taxon>
        <taxon>Placobranchoidea</taxon>
        <taxon>Plakobranchidae</taxon>
        <taxon>Elysia</taxon>
    </lineage>
</organism>
<dbReference type="AlphaFoldDB" id="A0AAE1DR29"/>
<evidence type="ECO:0000313" key="2">
    <source>
        <dbReference type="Proteomes" id="UP001283361"/>
    </source>
</evidence>
<keyword evidence="2" id="KW-1185">Reference proteome</keyword>
<dbReference type="Proteomes" id="UP001283361">
    <property type="component" value="Unassembled WGS sequence"/>
</dbReference>